<evidence type="ECO:0000256" key="2">
    <source>
        <dbReference type="ARBA" id="ARBA00009418"/>
    </source>
</evidence>
<evidence type="ECO:0000256" key="6">
    <source>
        <dbReference type="RuleBase" id="RU368027"/>
    </source>
</evidence>
<evidence type="ECO:0000313" key="8">
    <source>
        <dbReference type="EMBL" id="CAD9216489.1"/>
    </source>
</evidence>
<sequence length="311" mass="35902">MTAFDTDSNICFAIRGTTAWLQKHNLVAEYEADLVAEPEEGEEEEEDGYSEGDGAEKEGDEDEEDESESGEESSGYDSEEEARIKRELEDIPFEVLERLRESGQGEGSVGAAATKGRASRKREGDTGAEEQASRKRANKNRPQEISSKRPVPRFREVFQASKREVRDPRFESLCGSYSQDAFRKRYKFIYDEQLPEEATRLKSLMNREKNPAKKKKLQAKMTRVQQKLVEEKSIRKKETWEREQKSKERELVKAGKKPFFQKRSDKRKAELVAKYQQLKESGQLDKFMAKKRRHNAAKDHRLIPSARRGAN</sequence>
<evidence type="ECO:0000256" key="1">
    <source>
        <dbReference type="ARBA" id="ARBA00004604"/>
    </source>
</evidence>
<feature type="region of interest" description="Disordered" evidence="7">
    <location>
        <begin position="204"/>
        <end position="224"/>
    </location>
</feature>
<comment type="subcellular location">
    <subcellularLocation>
        <location evidence="1 6">Nucleus</location>
        <location evidence="1 6">Nucleolus</location>
    </subcellularLocation>
</comment>
<organism evidence="8">
    <name type="scientific">Tetraselmis chuii</name>
    <dbReference type="NCBI Taxonomy" id="63592"/>
    <lineage>
        <taxon>Eukaryota</taxon>
        <taxon>Viridiplantae</taxon>
        <taxon>Chlorophyta</taxon>
        <taxon>core chlorophytes</taxon>
        <taxon>Chlorodendrophyceae</taxon>
        <taxon>Chlorodendrales</taxon>
        <taxon>Chlorodendraceae</taxon>
        <taxon>Tetraselmis</taxon>
    </lineage>
</organism>
<keyword evidence="3 6" id="KW-0690">Ribosome biogenesis</keyword>
<dbReference type="GO" id="GO:0030686">
    <property type="term" value="C:90S preribosome"/>
    <property type="evidence" value="ECO:0007669"/>
    <property type="project" value="TreeGrafter"/>
</dbReference>
<dbReference type="InterPro" id="IPR009292">
    <property type="entry name" value="RRP36"/>
</dbReference>
<keyword evidence="6" id="KW-0687">Ribonucleoprotein</keyword>
<feature type="compositionally biased region" description="Acidic residues" evidence="7">
    <location>
        <begin position="32"/>
        <end position="50"/>
    </location>
</feature>
<dbReference type="AlphaFoldDB" id="A0A7S1T2J7"/>
<proteinExistence type="inferred from homology"/>
<dbReference type="EMBL" id="HBGG01035873">
    <property type="protein sequence ID" value="CAD9216489.1"/>
    <property type="molecule type" value="Transcribed_RNA"/>
</dbReference>
<comment type="subunit">
    <text evidence="6">Associates with 90S and pre-40S pre-ribosomal particles.</text>
</comment>
<keyword evidence="4 6" id="KW-0698">rRNA processing</keyword>
<evidence type="ECO:0000256" key="4">
    <source>
        <dbReference type="ARBA" id="ARBA00022552"/>
    </source>
</evidence>
<comment type="function">
    <text evidence="6">Component of the 90S pre-ribosome involved in the maturation of rRNAs. Required for early cleavages of the pre-RNAs in the 40S ribosomal subunit maturation pathway.</text>
</comment>
<feature type="compositionally biased region" description="Acidic residues" evidence="7">
    <location>
        <begin position="58"/>
        <end position="71"/>
    </location>
</feature>
<gene>
    <name evidence="8" type="ORF">TCHU04912_LOCUS18733</name>
</gene>
<dbReference type="Pfam" id="PF06102">
    <property type="entry name" value="RRP36"/>
    <property type="match status" value="1"/>
</dbReference>
<reference evidence="8" key="1">
    <citation type="submission" date="2021-01" db="EMBL/GenBank/DDBJ databases">
        <authorList>
            <person name="Corre E."/>
            <person name="Pelletier E."/>
            <person name="Niang G."/>
            <person name="Scheremetjew M."/>
            <person name="Finn R."/>
            <person name="Kale V."/>
            <person name="Holt S."/>
            <person name="Cochrane G."/>
            <person name="Meng A."/>
            <person name="Brown T."/>
            <person name="Cohen L."/>
        </authorList>
    </citation>
    <scope>NUCLEOTIDE SEQUENCE</scope>
    <source>
        <strain evidence="8">PLY429</strain>
    </source>
</reference>
<feature type="compositionally biased region" description="Basic and acidic residues" evidence="7">
    <location>
        <begin position="237"/>
        <end position="253"/>
    </location>
</feature>
<name>A0A7S1T2J7_9CHLO</name>
<protein>
    <recommendedName>
        <fullName evidence="6">rRNA biogenesis protein RRP36</fullName>
    </recommendedName>
</protein>
<feature type="region of interest" description="Disordered" evidence="7">
    <location>
        <begin position="237"/>
        <end position="259"/>
    </location>
</feature>
<dbReference type="GO" id="GO:0005730">
    <property type="term" value="C:nucleolus"/>
    <property type="evidence" value="ECO:0007669"/>
    <property type="project" value="UniProtKB-SubCell"/>
</dbReference>
<feature type="compositionally biased region" description="Basic and acidic residues" evidence="7">
    <location>
        <begin position="81"/>
        <end position="103"/>
    </location>
</feature>
<keyword evidence="5 6" id="KW-0539">Nucleus</keyword>
<dbReference type="PANTHER" id="PTHR21738">
    <property type="entry name" value="RIBOSOMAL RNA PROCESSING PROTEIN 36 HOMOLOG"/>
    <property type="match status" value="1"/>
</dbReference>
<evidence type="ECO:0000256" key="3">
    <source>
        <dbReference type="ARBA" id="ARBA00022517"/>
    </source>
</evidence>
<feature type="region of interest" description="Disordered" evidence="7">
    <location>
        <begin position="32"/>
        <end position="155"/>
    </location>
</feature>
<dbReference type="PANTHER" id="PTHR21738:SF0">
    <property type="entry name" value="RIBOSOMAL RNA PROCESSING PROTEIN 36 HOMOLOG"/>
    <property type="match status" value="1"/>
</dbReference>
<accession>A0A7S1T2J7</accession>
<evidence type="ECO:0000256" key="5">
    <source>
        <dbReference type="ARBA" id="ARBA00023242"/>
    </source>
</evidence>
<comment type="similarity">
    <text evidence="2 6">Belongs to the RRP36 family.</text>
</comment>
<dbReference type="GO" id="GO:0000462">
    <property type="term" value="P:maturation of SSU-rRNA from tricistronic rRNA transcript (SSU-rRNA, 5.8S rRNA, LSU-rRNA)"/>
    <property type="evidence" value="ECO:0007669"/>
    <property type="project" value="TreeGrafter"/>
</dbReference>
<evidence type="ECO:0000256" key="7">
    <source>
        <dbReference type="SAM" id="MobiDB-lite"/>
    </source>
</evidence>
<feature type="region of interest" description="Disordered" evidence="7">
    <location>
        <begin position="290"/>
        <end position="311"/>
    </location>
</feature>